<dbReference type="HOGENOM" id="CLU_3088150_0_0_1"/>
<name>A0A0C9YCK8_9AGAM</name>
<gene>
    <name evidence="1" type="ORF">PISMIDRAFT_690215</name>
</gene>
<organism evidence="1 2">
    <name type="scientific">Pisolithus microcarpus 441</name>
    <dbReference type="NCBI Taxonomy" id="765257"/>
    <lineage>
        <taxon>Eukaryota</taxon>
        <taxon>Fungi</taxon>
        <taxon>Dikarya</taxon>
        <taxon>Basidiomycota</taxon>
        <taxon>Agaricomycotina</taxon>
        <taxon>Agaricomycetes</taxon>
        <taxon>Agaricomycetidae</taxon>
        <taxon>Boletales</taxon>
        <taxon>Sclerodermatineae</taxon>
        <taxon>Pisolithaceae</taxon>
        <taxon>Pisolithus</taxon>
    </lineage>
</organism>
<dbReference type="EMBL" id="KN834183">
    <property type="protein sequence ID" value="KIK11614.1"/>
    <property type="molecule type" value="Genomic_DNA"/>
</dbReference>
<reference evidence="2" key="2">
    <citation type="submission" date="2015-01" db="EMBL/GenBank/DDBJ databases">
        <title>Evolutionary Origins and Diversification of the Mycorrhizal Mutualists.</title>
        <authorList>
            <consortium name="DOE Joint Genome Institute"/>
            <consortium name="Mycorrhizal Genomics Consortium"/>
            <person name="Kohler A."/>
            <person name="Kuo A."/>
            <person name="Nagy L.G."/>
            <person name="Floudas D."/>
            <person name="Copeland A."/>
            <person name="Barry K.W."/>
            <person name="Cichocki N."/>
            <person name="Veneault-Fourrey C."/>
            <person name="LaButti K."/>
            <person name="Lindquist E.A."/>
            <person name="Lipzen A."/>
            <person name="Lundell T."/>
            <person name="Morin E."/>
            <person name="Murat C."/>
            <person name="Riley R."/>
            <person name="Ohm R."/>
            <person name="Sun H."/>
            <person name="Tunlid A."/>
            <person name="Henrissat B."/>
            <person name="Grigoriev I.V."/>
            <person name="Hibbett D.S."/>
            <person name="Martin F."/>
        </authorList>
    </citation>
    <scope>NUCLEOTIDE SEQUENCE [LARGE SCALE GENOMIC DNA]</scope>
    <source>
        <strain evidence="2">441</strain>
    </source>
</reference>
<evidence type="ECO:0000313" key="2">
    <source>
        <dbReference type="Proteomes" id="UP000054018"/>
    </source>
</evidence>
<evidence type="ECO:0000313" key="1">
    <source>
        <dbReference type="EMBL" id="KIK11614.1"/>
    </source>
</evidence>
<proteinExistence type="predicted"/>
<sequence length="52" mass="5837">MPPSASIPYYPCCGRTPDLQCIKFLMSSKIHPRNSLEPMYVGTTDPYQNEAS</sequence>
<accession>A0A0C9YCK8</accession>
<dbReference type="Proteomes" id="UP000054018">
    <property type="component" value="Unassembled WGS sequence"/>
</dbReference>
<dbReference type="AlphaFoldDB" id="A0A0C9YCK8"/>
<keyword evidence="2" id="KW-1185">Reference proteome</keyword>
<reference evidence="1 2" key="1">
    <citation type="submission" date="2014-04" db="EMBL/GenBank/DDBJ databases">
        <authorList>
            <consortium name="DOE Joint Genome Institute"/>
            <person name="Kuo A."/>
            <person name="Kohler A."/>
            <person name="Costa M.D."/>
            <person name="Nagy L.G."/>
            <person name="Floudas D."/>
            <person name="Copeland A."/>
            <person name="Barry K.W."/>
            <person name="Cichocki N."/>
            <person name="Veneault-Fourrey C."/>
            <person name="LaButti K."/>
            <person name="Lindquist E.A."/>
            <person name="Lipzen A."/>
            <person name="Lundell T."/>
            <person name="Morin E."/>
            <person name="Murat C."/>
            <person name="Sun H."/>
            <person name="Tunlid A."/>
            <person name="Henrissat B."/>
            <person name="Grigoriev I.V."/>
            <person name="Hibbett D.S."/>
            <person name="Martin F."/>
            <person name="Nordberg H.P."/>
            <person name="Cantor M.N."/>
            <person name="Hua S.X."/>
        </authorList>
    </citation>
    <scope>NUCLEOTIDE SEQUENCE [LARGE SCALE GENOMIC DNA]</scope>
    <source>
        <strain evidence="1 2">441</strain>
    </source>
</reference>
<protein>
    <submittedName>
        <fullName evidence="1">Uncharacterized protein</fullName>
    </submittedName>
</protein>